<dbReference type="RefSeq" id="WP_046425531.1">
    <property type="nucleotide sequence ID" value="NZ_LBDA02000088.1"/>
</dbReference>
<sequence>MASRASSEATASSAPARIPALPGLGTTWYARGPRYWLRRTVNALFLLVVLAFFCYIALVLYSGAPRTYLPPGARRVWDIVQIVASCVTIGWGWVSQRRKLRRLLQDPPAPGAVRALRRAESRRAVYWSRAGLIPLLLAAPVLPPIVAWCVGAMTALVAVRESPSEVGARRWLETHPASR</sequence>
<dbReference type="AlphaFoldDB" id="A0A1J4PSX3"/>
<gene>
    <name evidence="2" type="ORF">VT52_030630</name>
</gene>
<organism evidence="2 3">
    <name type="scientific">Streptomyces malaysiense</name>
    <dbReference type="NCBI Taxonomy" id="1428626"/>
    <lineage>
        <taxon>Bacteria</taxon>
        <taxon>Bacillati</taxon>
        <taxon>Actinomycetota</taxon>
        <taxon>Actinomycetes</taxon>
        <taxon>Kitasatosporales</taxon>
        <taxon>Streptomycetaceae</taxon>
        <taxon>Streptomyces</taxon>
    </lineage>
</organism>
<evidence type="ECO:0000313" key="2">
    <source>
        <dbReference type="EMBL" id="OIK23810.1"/>
    </source>
</evidence>
<feature type="transmembrane region" description="Helical" evidence="1">
    <location>
        <begin position="41"/>
        <end position="64"/>
    </location>
</feature>
<feature type="transmembrane region" description="Helical" evidence="1">
    <location>
        <begin position="76"/>
        <end position="94"/>
    </location>
</feature>
<name>A0A1J4PSX3_9ACTN</name>
<proteinExistence type="predicted"/>
<keyword evidence="1" id="KW-0472">Membrane</keyword>
<feature type="transmembrane region" description="Helical" evidence="1">
    <location>
        <begin position="132"/>
        <end position="159"/>
    </location>
</feature>
<reference evidence="2" key="1">
    <citation type="submission" date="2016-10" db="EMBL/GenBank/DDBJ databases">
        <title>Genome sequence of Streptomyces malaysiense MUSC 136.</title>
        <authorList>
            <person name="Lee L.-H."/>
            <person name="Ser H.-L."/>
        </authorList>
    </citation>
    <scope>NUCLEOTIDE SEQUENCE [LARGE SCALE GENOMIC DNA]</scope>
    <source>
        <strain evidence="2">MUSC 136</strain>
    </source>
</reference>
<keyword evidence="1" id="KW-0812">Transmembrane</keyword>
<evidence type="ECO:0000256" key="1">
    <source>
        <dbReference type="SAM" id="Phobius"/>
    </source>
</evidence>
<dbReference type="EMBL" id="LBDA02000088">
    <property type="protein sequence ID" value="OIK23810.1"/>
    <property type="molecule type" value="Genomic_DNA"/>
</dbReference>
<keyword evidence="1" id="KW-1133">Transmembrane helix</keyword>
<evidence type="ECO:0000313" key="3">
    <source>
        <dbReference type="Proteomes" id="UP000034838"/>
    </source>
</evidence>
<accession>A0A1J4PSX3</accession>
<protein>
    <submittedName>
        <fullName evidence="2">Uncharacterized protein</fullName>
    </submittedName>
</protein>
<keyword evidence="3" id="KW-1185">Reference proteome</keyword>
<dbReference type="Proteomes" id="UP000034838">
    <property type="component" value="Unassembled WGS sequence"/>
</dbReference>
<comment type="caution">
    <text evidence="2">The sequence shown here is derived from an EMBL/GenBank/DDBJ whole genome shotgun (WGS) entry which is preliminary data.</text>
</comment>